<dbReference type="AlphaFoldDB" id="A0A146KA18"/>
<keyword evidence="1" id="KW-0472">Membrane</keyword>
<sequence>LQFFRNMYVIEVLNLFSAVIYMQNAVAIQVYNVLGSPKMYGPVSASYAGFGNKYAWSIGVACSTLVQQITIKNNKNYIFSVQLAYCVGVVFLLIAVMLSIKIGIFKWERGRLGFRENRTINFKTYIELLSVDDELVETTQQQVAKQRLNSWTLGLQQ</sequence>
<organism evidence="2">
    <name type="scientific">Trepomonas sp. PC1</name>
    <dbReference type="NCBI Taxonomy" id="1076344"/>
    <lineage>
        <taxon>Eukaryota</taxon>
        <taxon>Metamonada</taxon>
        <taxon>Diplomonadida</taxon>
        <taxon>Hexamitidae</taxon>
        <taxon>Hexamitinae</taxon>
        <taxon>Trepomonas</taxon>
    </lineage>
</organism>
<proteinExistence type="predicted"/>
<evidence type="ECO:0000256" key="1">
    <source>
        <dbReference type="SAM" id="Phobius"/>
    </source>
</evidence>
<evidence type="ECO:0000313" key="2">
    <source>
        <dbReference type="EMBL" id="JAP93660.1"/>
    </source>
</evidence>
<dbReference type="EMBL" id="GDID01002946">
    <property type="protein sequence ID" value="JAP93660.1"/>
    <property type="molecule type" value="Transcribed_RNA"/>
</dbReference>
<keyword evidence="1" id="KW-0812">Transmembrane</keyword>
<accession>A0A146KA18</accession>
<feature type="transmembrane region" description="Helical" evidence="1">
    <location>
        <begin position="83"/>
        <end position="105"/>
    </location>
</feature>
<reference evidence="2" key="1">
    <citation type="submission" date="2015-07" db="EMBL/GenBank/DDBJ databases">
        <title>Adaptation to a free-living lifestyle via gene acquisitions in the diplomonad Trepomonas sp. PC1.</title>
        <authorList>
            <person name="Xu F."/>
            <person name="Jerlstrom-Hultqvist J."/>
            <person name="Kolisko M."/>
            <person name="Simpson A.G.B."/>
            <person name="Roger A.J."/>
            <person name="Svard S.G."/>
            <person name="Andersson J.O."/>
        </authorList>
    </citation>
    <scope>NUCLEOTIDE SEQUENCE</scope>
    <source>
        <strain evidence="2">PC1</strain>
    </source>
</reference>
<gene>
    <name evidence="2" type="ORF">TPC1_13978</name>
</gene>
<feature type="non-terminal residue" evidence="2">
    <location>
        <position position="1"/>
    </location>
</feature>
<feature type="transmembrane region" description="Helical" evidence="1">
    <location>
        <begin position="12"/>
        <end position="34"/>
    </location>
</feature>
<keyword evidence="1" id="KW-1133">Transmembrane helix</keyword>
<protein>
    <submittedName>
        <fullName evidence="2">Major facilitator superfamily protein</fullName>
    </submittedName>
</protein>
<name>A0A146KA18_9EUKA</name>
<feature type="transmembrane region" description="Helical" evidence="1">
    <location>
        <begin position="54"/>
        <end position="71"/>
    </location>
</feature>